<sequence length="157" mass="17675">MKLIVIMISLLTLNSHAQESSGQYSLFKSKTYVKNPLDLRDPFKRRINKKKTNQATKRERMNGIYTNYTNSLDNRSIESLHVIGVVIGAERRAMVKVSDEKGSADSNIIYVKEGMKIGENGAEVKAILPGGIVLVEKIRNVYDQDEYLETVIPVSND</sequence>
<evidence type="ECO:0000313" key="1">
    <source>
        <dbReference type="EMBL" id="AUN96647.1"/>
    </source>
</evidence>
<proteinExistence type="predicted"/>
<accession>A0A2K9NMA8</accession>
<protein>
    <submittedName>
        <fullName evidence="1">Uncharacterized protein</fullName>
    </submittedName>
</protein>
<dbReference type="Pfam" id="PF04351">
    <property type="entry name" value="PilP"/>
    <property type="match status" value="1"/>
</dbReference>
<dbReference type="Proteomes" id="UP000235584">
    <property type="component" value="Chromosome"/>
</dbReference>
<dbReference type="OrthoDB" id="5296347at2"/>
<reference evidence="1 2" key="1">
    <citation type="submission" date="2018-01" db="EMBL/GenBank/DDBJ databases">
        <title>Complete genome sequence of Bacteriovorax stolpii DSM12778.</title>
        <authorList>
            <person name="Tang B."/>
            <person name="Chang J."/>
        </authorList>
    </citation>
    <scope>NUCLEOTIDE SEQUENCE [LARGE SCALE GENOMIC DNA]</scope>
    <source>
        <strain evidence="1 2">DSM 12778</strain>
    </source>
</reference>
<dbReference type="EMBL" id="CP025704">
    <property type="protein sequence ID" value="AUN96647.1"/>
    <property type="molecule type" value="Genomic_DNA"/>
</dbReference>
<dbReference type="RefSeq" id="WP_102241942.1">
    <property type="nucleotide sequence ID" value="NZ_CP025704.1"/>
</dbReference>
<organism evidence="1 2">
    <name type="scientific">Bacteriovorax stolpii</name>
    <name type="common">Bdellovibrio stolpii</name>
    <dbReference type="NCBI Taxonomy" id="960"/>
    <lineage>
        <taxon>Bacteria</taxon>
        <taxon>Pseudomonadati</taxon>
        <taxon>Bdellovibrionota</taxon>
        <taxon>Bacteriovoracia</taxon>
        <taxon>Bacteriovoracales</taxon>
        <taxon>Bacteriovoracaceae</taxon>
        <taxon>Bacteriovorax</taxon>
    </lineage>
</organism>
<evidence type="ECO:0000313" key="2">
    <source>
        <dbReference type="Proteomes" id="UP000235584"/>
    </source>
</evidence>
<keyword evidence="2" id="KW-1185">Reference proteome</keyword>
<dbReference type="AlphaFoldDB" id="A0A2K9NMA8"/>
<dbReference type="KEGG" id="bsto:C0V70_00695"/>
<gene>
    <name evidence="1" type="ORF">C0V70_00695</name>
</gene>
<dbReference type="InterPro" id="IPR007446">
    <property type="entry name" value="PilP"/>
</dbReference>
<dbReference type="Gene3D" id="2.30.30.830">
    <property type="match status" value="1"/>
</dbReference>
<name>A0A2K9NMA8_BACTC</name>